<feature type="non-terminal residue" evidence="1">
    <location>
        <position position="97"/>
    </location>
</feature>
<reference evidence="1" key="1">
    <citation type="submission" date="2023-03" db="EMBL/GenBank/DDBJ databases">
        <title>Massive genome expansion in bonnet fungi (Mycena s.s.) driven by repeated elements and novel gene families across ecological guilds.</title>
        <authorList>
            <consortium name="Lawrence Berkeley National Laboratory"/>
            <person name="Harder C.B."/>
            <person name="Miyauchi S."/>
            <person name="Viragh M."/>
            <person name="Kuo A."/>
            <person name="Thoen E."/>
            <person name="Andreopoulos B."/>
            <person name="Lu D."/>
            <person name="Skrede I."/>
            <person name="Drula E."/>
            <person name="Henrissat B."/>
            <person name="Morin E."/>
            <person name="Kohler A."/>
            <person name="Barry K."/>
            <person name="LaButti K."/>
            <person name="Morin E."/>
            <person name="Salamov A."/>
            <person name="Lipzen A."/>
            <person name="Mereny Z."/>
            <person name="Hegedus B."/>
            <person name="Baldrian P."/>
            <person name="Stursova M."/>
            <person name="Weitz H."/>
            <person name="Taylor A."/>
            <person name="Grigoriev I.V."/>
            <person name="Nagy L.G."/>
            <person name="Martin F."/>
            <person name="Kauserud H."/>
        </authorList>
    </citation>
    <scope>NUCLEOTIDE SEQUENCE</scope>
    <source>
        <strain evidence="1">CBHHK002</strain>
    </source>
</reference>
<comment type="caution">
    <text evidence="1">The sequence shown here is derived from an EMBL/GenBank/DDBJ whole genome shotgun (WGS) entry which is preliminary data.</text>
</comment>
<accession>A0AAD7EQG6</accession>
<evidence type="ECO:0000313" key="1">
    <source>
        <dbReference type="EMBL" id="KAJ7343720.1"/>
    </source>
</evidence>
<sequence>SLSYSQVHPDLESAFRIIDNGGRKAMAWLKDKRTGSQFVLPALYQPHGLISLEIWKSAPSTSNRNEQSHRNVNQDGVNLMMLGGIMRDMQYDARAMG</sequence>
<dbReference type="AlphaFoldDB" id="A0AAD7EQG6"/>
<organism evidence="1 2">
    <name type="scientific">Mycena albidolilacea</name>
    <dbReference type="NCBI Taxonomy" id="1033008"/>
    <lineage>
        <taxon>Eukaryota</taxon>
        <taxon>Fungi</taxon>
        <taxon>Dikarya</taxon>
        <taxon>Basidiomycota</taxon>
        <taxon>Agaricomycotina</taxon>
        <taxon>Agaricomycetes</taxon>
        <taxon>Agaricomycetidae</taxon>
        <taxon>Agaricales</taxon>
        <taxon>Marasmiineae</taxon>
        <taxon>Mycenaceae</taxon>
        <taxon>Mycena</taxon>
    </lineage>
</organism>
<feature type="non-terminal residue" evidence="1">
    <location>
        <position position="1"/>
    </location>
</feature>
<name>A0AAD7EQG6_9AGAR</name>
<dbReference type="EMBL" id="JARIHO010000022">
    <property type="protein sequence ID" value="KAJ7343720.1"/>
    <property type="molecule type" value="Genomic_DNA"/>
</dbReference>
<gene>
    <name evidence="1" type="ORF">DFH08DRAFT_640333</name>
</gene>
<protein>
    <submittedName>
        <fullName evidence="1">Uncharacterized protein</fullName>
    </submittedName>
</protein>
<dbReference type="Proteomes" id="UP001218218">
    <property type="component" value="Unassembled WGS sequence"/>
</dbReference>
<keyword evidence="2" id="KW-1185">Reference proteome</keyword>
<proteinExistence type="predicted"/>
<evidence type="ECO:0000313" key="2">
    <source>
        <dbReference type="Proteomes" id="UP001218218"/>
    </source>
</evidence>